<reference evidence="2 3" key="1">
    <citation type="submission" date="2016-10" db="EMBL/GenBank/DDBJ databases">
        <authorList>
            <person name="Varghese N."/>
            <person name="Submissions S."/>
        </authorList>
    </citation>
    <scope>NUCLEOTIDE SEQUENCE [LARGE SCALE GENOMIC DNA]</scope>
    <source>
        <strain evidence="2 3">IBRC-M10081</strain>
    </source>
</reference>
<dbReference type="EMBL" id="FOIT01000003">
    <property type="protein sequence ID" value="SEW01935.1"/>
    <property type="molecule type" value="Genomic_DNA"/>
</dbReference>
<dbReference type="AlphaFoldDB" id="A0A662Z5B0"/>
<organism evidence="2 3">
    <name type="scientific">Aliicoccus persicus</name>
    <dbReference type="NCBI Taxonomy" id="930138"/>
    <lineage>
        <taxon>Bacteria</taxon>
        <taxon>Bacillati</taxon>
        <taxon>Bacillota</taxon>
        <taxon>Bacilli</taxon>
        <taxon>Bacillales</taxon>
        <taxon>Staphylococcaceae</taxon>
        <taxon>Aliicoccus</taxon>
    </lineage>
</organism>
<evidence type="ECO:0000256" key="1">
    <source>
        <dbReference type="SAM" id="Phobius"/>
    </source>
</evidence>
<evidence type="ECO:0000313" key="2">
    <source>
        <dbReference type="EMBL" id="SEW01935.1"/>
    </source>
</evidence>
<feature type="transmembrane region" description="Helical" evidence="1">
    <location>
        <begin position="78"/>
        <end position="98"/>
    </location>
</feature>
<gene>
    <name evidence="2" type="ORF">SAMN05192557_1265</name>
</gene>
<dbReference type="Proteomes" id="UP000243605">
    <property type="component" value="Unassembled WGS sequence"/>
</dbReference>
<protein>
    <submittedName>
        <fullName evidence="2">Membrane protein</fullName>
    </submittedName>
</protein>
<proteinExistence type="predicted"/>
<keyword evidence="1" id="KW-1133">Transmembrane helix</keyword>
<feature type="transmembrane region" description="Helical" evidence="1">
    <location>
        <begin position="36"/>
        <end position="58"/>
    </location>
</feature>
<dbReference type="RefSeq" id="WP_091474934.1">
    <property type="nucleotide sequence ID" value="NZ_FOIT01000003.1"/>
</dbReference>
<dbReference type="Pfam" id="PF14068">
    <property type="entry name" value="YuiB"/>
    <property type="match status" value="1"/>
</dbReference>
<accession>A0A662Z5B0</accession>
<dbReference type="OrthoDB" id="2382309at2"/>
<evidence type="ECO:0000313" key="3">
    <source>
        <dbReference type="Proteomes" id="UP000243605"/>
    </source>
</evidence>
<sequence length="106" mass="11828">MIELVQLFISMVLFLVLFFGISFILNMVLKLTWVMVFIYPIIVLFFINTVPLGDFISSPGASFGSLWDNITSMLLADYLLFGSGLVGVIIAGAAIRYLRKAGYTMF</sequence>
<keyword evidence="1" id="KW-0472">Membrane</keyword>
<keyword evidence="1" id="KW-0812">Transmembrane</keyword>
<dbReference type="InterPro" id="IPR025917">
    <property type="entry name" value="YuiB"/>
</dbReference>
<feature type="transmembrane region" description="Helical" evidence="1">
    <location>
        <begin position="6"/>
        <end position="29"/>
    </location>
</feature>
<keyword evidence="3" id="KW-1185">Reference proteome</keyword>
<name>A0A662Z5B0_9STAP</name>